<dbReference type="AlphaFoldDB" id="A0A366WXN6"/>
<proteinExistence type="predicted"/>
<evidence type="ECO:0000313" key="2">
    <source>
        <dbReference type="EMBL" id="RBW54430.1"/>
    </source>
</evidence>
<dbReference type="EMBL" id="QOCE01000031">
    <property type="protein sequence ID" value="RBW54430.1"/>
    <property type="molecule type" value="Genomic_DNA"/>
</dbReference>
<dbReference type="OrthoDB" id="7847197at2"/>
<evidence type="ECO:0000256" key="1">
    <source>
        <dbReference type="SAM" id="SignalP"/>
    </source>
</evidence>
<dbReference type="RefSeq" id="WP_113823565.1">
    <property type="nucleotide sequence ID" value="NZ_QOCE01000031.1"/>
</dbReference>
<feature type="signal peptide" evidence="1">
    <location>
        <begin position="1"/>
        <end position="20"/>
    </location>
</feature>
<reference evidence="2 3" key="1">
    <citation type="submission" date="2018-07" db="EMBL/GenBank/DDBJ databases">
        <title>Modular assembly of carbohydrate-degrading microbial communities in the ocean.</title>
        <authorList>
            <person name="Enke T.N."/>
            <person name="Datta M.S."/>
            <person name="Schwartzman J.A."/>
            <person name="Cermak N."/>
            <person name="Schmitz D.A."/>
            <person name="Barrere J."/>
            <person name="Cordero O.X."/>
        </authorList>
    </citation>
    <scope>NUCLEOTIDE SEQUENCE [LARGE SCALE GENOMIC DNA]</scope>
    <source>
        <strain evidence="2 3">C3M10</strain>
    </source>
</reference>
<gene>
    <name evidence="2" type="ORF">DS909_11315</name>
</gene>
<feature type="chain" id="PRO_5016776517" description="HEAT repeat domain-containing protein" evidence="1">
    <location>
        <begin position="21"/>
        <end position="726"/>
    </location>
</feature>
<comment type="caution">
    <text evidence="2">The sequence shown here is derived from an EMBL/GenBank/DDBJ whole genome shotgun (WGS) entry which is preliminary data.</text>
</comment>
<evidence type="ECO:0000313" key="3">
    <source>
        <dbReference type="Proteomes" id="UP000252706"/>
    </source>
</evidence>
<keyword evidence="1" id="KW-0732">Signal</keyword>
<sequence length="726" mass="79142">MKWLAGFSLLFGVWAATLPAQTLNVRSGEHDTFTRLVIKIPVGTEYTLENAKNTAQLKLANPKLKFDVSKVFSRIGNNRLADIQDEGDKGLNMTFSCDCEAAAFVDARNLLVVDIKSRPENAIAQVAEPLSLISERAGRISRIQTREVQDDPTLRLPTPGAVSTAPLQHNSLTEERLLSELGRAVQQELLVSDIPSDPRLAQLVLDQAPTPSATALTPKNYAVTTVIDRDLGSALSLSQGSTEPADCHPSDELDIGNWGSDQALSEHISTLRSKLFREFDTVDQATALQLAKFYLHFGFGAEAIVILQLDPGLAADYPSLVALGHILDNGSIGSVNPFRGQQHCTQDVALWALLSEPDVDSKLATKALQQAFSRLPSHLRTYLGPRISERLADAGHKASAKAILRAITRSGKTEAPAVKMVEAKLANLDGDAVSYDAKLKEVIYAPSDSEQAPKALIAVIEKAWETQTSVSAKESELAAAFSLEYRKADIGPALRNAHLLALGLAGDFDKAFDPDTTDEPATMSPEGIQTLNRLLQLLSDRADDVTFLRHALHETDVRSKHVTIESRSMVAERLIELGFAESALEVLDRLNSRHIGKQQRLLRAKASLQIRRPHRALLELLDITGPEAAQLRARALELNGNLQKAGEELLAAGDPDQAARNFWLSNTWDQIPEETQSEYPILATVATKLKSEDDWGGLAPLEQARALLKDSENTRGDVSDLLAVLE</sequence>
<dbReference type="Proteomes" id="UP000252706">
    <property type="component" value="Unassembled WGS sequence"/>
</dbReference>
<evidence type="ECO:0008006" key="4">
    <source>
        <dbReference type="Google" id="ProtNLM"/>
    </source>
</evidence>
<name>A0A366WXN6_9RHOB</name>
<organism evidence="2 3">
    <name type="scientific">Phaeobacter gallaeciensis</name>
    <dbReference type="NCBI Taxonomy" id="60890"/>
    <lineage>
        <taxon>Bacteria</taxon>
        <taxon>Pseudomonadati</taxon>
        <taxon>Pseudomonadota</taxon>
        <taxon>Alphaproteobacteria</taxon>
        <taxon>Rhodobacterales</taxon>
        <taxon>Roseobacteraceae</taxon>
        <taxon>Phaeobacter</taxon>
    </lineage>
</organism>
<accession>A0A366WXN6</accession>
<protein>
    <recommendedName>
        <fullName evidence="4">HEAT repeat domain-containing protein</fullName>
    </recommendedName>
</protein>